<evidence type="ECO:0000313" key="4">
    <source>
        <dbReference type="Proteomes" id="UP000829685"/>
    </source>
</evidence>
<keyword evidence="2" id="KW-0472">Membrane</keyword>
<dbReference type="AlphaFoldDB" id="A0A9Q0AJ35"/>
<comment type="caution">
    <text evidence="3">The sequence shown here is derived from an EMBL/GenBank/DDBJ whole genome shotgun (WGS) entry which is preliminary data.</text>
</comment>
<reference evidence="3" key="1">
    <citation type="submission" date="2021-03" db="EMBL/GenBank/DDBJ databases">
        <title>Revisited historic fungal species revealed as producer of novel bioactive compounds through whole genome sequencing and comparative genomics.</title>
        <authorList>
            <person name="Vignolle G.A."/>
            <person name="Hochenegger N."/>
            <person name="Mach R.L."/>
            <person name="Mach-Aigner A.R."/>
            <person name="Javad Rahimi M."/>
            <person name="Salim K.A."/>
            <person name="Chan C.M."/>
            <person name="Lim L.B.L."/>
            <person name="Cai F."/>
            <person name="Druzhinina I.S."/>
            <person name="U'Ren J.M."/>
            <person name="Derntl C."/>
        </authorList>
    </citation>
    <scope>NUCLEOTIDE SEQUENCE</scope>
    <source>
        <strain evidence="3">TUCIM 5799</strain>
    </source>
</reference>
<accession>A0A9Q0AJ35</accession>
<gene>
    <name evidence="3" type="ORF">JX265_009771</name>
</gene>
<feature type="region of interest" description="Disordered" evidence="1">
    <location>
        <begin position="241"/>
        <end position="277"/>
    </location>
</feature>
<dbReference type="EMBL" id="JAFIMR010000030">
    <property type="protein sequence ID" value="KAI1861152.1"/>
    <property type="molecule type" value="Genomic_DNA"/>
</dbReference>
<feature type="compositionally biased region" description="Polar residues" evidence="1">
    <location>
        <begin position="374"/>
        <end position="394"/>
    </location>
</feature>
<keyword evidence="4" id="KW-1185">Reference proteome</keyword>
<protein>
    <submittedName>
        <fullName evidence="3">Uncharacterized protein</fullName>
    </submittedName>
</protein>
<organism evidence="3 4">
    <name type="scientific">Neoarthrinium moseri</name>
    <dbReference type="NCBI Taxonomy" id="1658444"/>
    <lineage>
        <taxon>Eukaryota</taxon>
        <taxon>Fungi</taxon>
        <taxon>Dikarya</taxon>
        <taxon>Ascomycota</taxon>
        <taxon>Pezizomycotina</taxon>
        <taxon>Sordariomycetes</taxon>
        <taxon>Xylariomycetidae</taxon>
        <taxon>Amphisphaeriales</taxon>
        <taxon>Apiosporaceae</taxon>
        <taxon>Neoarthrinium</taxon>
    </lineage>
</organism>
<feature type="region of interest" description="Disordered" evidence="1">
    <location>
        <begin position="372"/>
        <end position="402"/>
    </location>
</feature>
<proteinExistence type="predicted"/>
<evidence type="ECO:0000256" key="2">
    <source>
        <dbReference type="SAM" id="Phobius"/>
    </source>
</evidence>
<evidence type="ECO:0000313" key="3">
    <source>
        <dbReference type="EMBL" id="KAI1861152.1"/>
    </source>
</evidence>
<sequence length="573" mass="61528">MLEEQVMAPSKDRRSVPGHGQGESSDAVISRSSHQRDVSSSVSDRLGTNRRSDDGGDGDEKGSDSDDGDGGSRGNSNGGDRNKGSQHSKDDGEHHDDDRGNGGGRNNNNGNGNNNDNNRDNGGSSKSESSATSIVVSTMIPTLPSVTVPPTSATTTSALSTSSVPLISVVESTSVVTTTQMATMTTIIPIMTTFDLTDQPRKGLDPNFTPPFPIIEPSTSLQTIAPTATDTTATAGATAIAQTEGDDSDSDNDNDNDGRHSGGRKDRGDNRPQPGLDPTAEHALIAVGSIGGFVLFCFITWIIYRTVKKSRQGQNFNGRKAGFLTKLPWRKNQGDAAWDNRSVFMASDLPPLYQQGSQNSMSNAGFYGGDKVYLQQQPQPGPLSRSNTGGSQRSLLPPGVTPGSVIMIPAEQYMAMSQTQSPISSDPNSTFRSRMPDQFFNQSELARQPSDAYDPTRRQVHRASELSSLSSGFGDGDIIVPETFVNPPQPAATQLRQSNNYTARFSWMGRRDAGDRETVYTATSEDRPARYRSVGSWVNQQSGRLKRADERQQSEMNAPPVPDLPSDTSGQQR</sequence>
<feature type="transmembrane region" description="Helical" evidence="2">
    <location>
        <begin position="283"/>
        <end position="304"/>
    </location>
</feature>
<evidence type="ECO:0000256" key="1">
    <source>
        <dbReference type="SAM" id="MobiDB-lite"/>
    </source>
</evidence>
<dbReference type="Proteomes" id="UP000829685">
    <property type="component" value="Unassembled WGS sequence"/>
</dbReference>
<keyword evidence="2" id="KW-1133">Transmembrane helix</keyword>
<keyword evidence="2" id="KW-0812">Transmembrane</keyword>
<feature type="compositionally biased region" description="Basic and acidic residues" evidence="1">
    <location>
        <begin position="80"/>
        <end position="100"/>
    </location>
</feature>
<feature type="compositionally biased region" description="Basic and acidic residues" evidence="1">
    <location>
        <begin position="256"/>
        <end position="270"/>
    </location>
</feature>
<feature type="compositionally biased region" description="Basic and acidic residues" evidence="1">
    <location>
        <begin position="50"/>
        <end position="64"/>
    </location>
</feature>
<feature type="compositionally biased region" description="Acidic residues" evidence="1">
    <location>
        <begin position="244"/>
        <end position="255"/>
    </location>
</feature>
<feature type="region of interest" description="Disordered" evidence="1">
    <location>
        <begin position="1"/>
        <end position="132"/>
    </location>
</feature>
<name>A0A9Q0AJ35_9PEZI</name>
<feature type="compositionally biased region" description="Low complexity" evidence="1">
    <location>
        <begin position="106"/>
        <end position="132"/>
    </location>
</feature>
<feature type="region of interest" description="Disordered" evidence="1">
    <location>
        <begin position="143"/>
        <end position="162"/>
    </location>
</feature>
<feature type="region of interest" description="Disordered" evidence="1">
    <location>
        <begin position="531"/>
        <end position="573"/>
    </location>
</feature>